<organism evidence="1 2">
    <name type="scientific">Clathrospora elynae</name>
    <dbReference type="NCBI Taxonomy" id="706981"/>
    <lineage>
        <taxon>Eukaryota</taxon>
        <taxon>Fungi</taxon>
        <taxon>Dikarya</taxon>
        <taxon>Ascomycota</taxon>
        <taxon>Pezizomycotina</taxon>
        <taxon>Dothideomycetes</taxon>
        <taxon>Pleosporomycetidae</taxon>
        <taxon>Pleosporales</taxon>
        <taxon>Diademaceae</taxon>
        <taxon>Clathrospora</taxon>
    </lineage>
</organism>
<dbReference type="AlphaFoldDB" id="A0A6A5T249"/>
<proteinExistence type="predicted"/>
<dbReference type="Proteomes" id="UP000800038">
    <property type="component" value="Unassembled WGS sequence"/>
</dbReference>
<dbReference type="PANTHER" id="PTHR47431:SF4">
    <property type="entry name" value="ZN(II)2CYS6 TRANSCRIPTION FACTOR (EUROFUNG)"/>
    <property type="match status" value="1"/>
</dbReference>
<dbReference type="OrthoDB" id="10067394at2759"/>
<gene>
    <name evidence="1" type="ORF">EJ02DRAFT_418397</name>
</gene>
<keyword evidence="2" id="KW-1185">Reference proteome</keyword>
<dbReference type="PANTHER" id="PTHR47431">
    <property type="entry name" value="ZN(II)2CYS6 TRANSCRIPTION FACTOR (EUROFUNG)-RELATED"/>
    <property type="match status" value="1"/>
</dbReference>
<evidence type="ECO:0000313" key="1">
    <source>
        <dbReference type="EMBL" id="KAF1946653.1"/>
    </source>
</evidence>
<name>A0A6A5T249_9PLEO</name>
<protein>
    <submittedName>
        <fullName evidence="1">Uncharacterized protein</fullName>
    </submittedName>
</protein>
<reference evidence="1" key="1">
    <citation type="journal article" date="2020" name="Stud. Mycol.">
        <title>101 Dothideomycetes genomes: a test case for predicting lifestyles and emergence of pathogens.</title>
        <authorList>
            <person name="Haridas S."/>
            <person name="Albert R."/>
            <person name="Binder M."/>
            <person name="Bloem J."/>
            <person name="Labutti K."/>
            <person name="Salamov A."/>
            <person name="Andreopoulos B."/>
            <person name="Baker S."/>
            <person name="Barry K."/>
            <person name="Bills G."/>
            <person name="Bluhm B."/>
            <person name="Cannon C."/>
            <person name="Castanera R."/>
            <person name="Culley D."/>
            <person name="Daum C."/>
            <person name="Ezra D."/>
            <person name="Gonzalez J."/>
            <person name="Henrissat B."/>
            <person name="Kuo A."/>
            <person name="Liang C."/>
            <person name="Lipzen A."/>
            <person name="Lutzoni F."/>
            <person name="Magnuson J."/>
            <person name="Mondo S."/>
            <person name="Nolan M."/>
            <person name="Ohm R."/>
            <person name="Pangilinan J."/>
            <person name="Park H.-J."/>
            <person name="Ramirez L."/>
            <person name="Alfaro M."/>
            <person name="Sun H."/>
            <person name="Tritt A."/>
            <person name="Yoshinaga Y."/>
            <person name="Zwiers L.-H."/>
            <person name="Turgeon B."/>
            <person name="Goodwin S."/>
            <person name="Spatafora J."/>
            <person name="Crous P."/>
            <person name="Grigoriev I."/>
        </authorList>
    </citation>
    <scope>NUCLEOTIDE SEQUENCE</scope>
    <source>
        <strain evidence="1">CBS 161.51</strain>
    </source>
</reference>
<sequence length="253" mass="27845">MHTFLETGTFAETMIDRCDTKLAIWSTLLPASKKDPLRQDGKVDEVMFMAHMMASIIISTLHRPFSSLAYIAEEFSTQAFLSPTPFVLQPKTGRLAHTARALKAAEMQTKFLAIPCGMERHNLFAMCISAQLTAAQVSACTNLLDGHALFIARDRVRLSIGFLNTMGSIWPVGKKMAKDVRSIARAALSNTQHTVTVDAGPAAAEIEIEMPRDELIWPVDPSAQIDIYSGIVIPNDWDATAFNYSLSIPSDLM</sequence>
<dbReference type="EMBL" id="ML976002">
    <property type="protein sequence ID" value="KAF1946653.1"/>
    <property type="molecule type" value="Genomic_DNA"/>
</dbReference>
<accession>A0A6A5T249</accession>
<evidence type="ECO:0000313" key="2">
    <source>
        <dbReference type="Proteomes" id="UP000800038"/>
    </source>
</evidence>
<dbReference type="CDD" id="cd12148">
    <property type="entry name" value="fungal_TF_MHR"/>
    <property type="match status" value="1"/>
</dbReference>